<evidence type="ECO:0000256" key="3">
    <source>
        <dbReference type="ARBA" id="ARBA00022692"/>
    </source>
</evidence>
<dbReference type="OrthoDB" id="9770036at2"/>
<evidence type="ECO:0000256" key="5">
    <source>
        <dbReference type="ARBA" id="ARBA00023136"/>
    </source>
</evidence>
<evidence type="ECO:0000256" key="1">
    <source>
        <dbReference type="ARBA" id="ARBA00004651"/>
    </source>
</evidence>
<feature type="transmembrane region" description="Helical" evidence="6">
    <location>
        <begin position="377"/>
        <end position="397"/>
    </location>
</feature>
<evidence type="ECO:0000256" key="4">
    <source>
        <dbReference type="ARBA" id="ARBA00022989"/>
    </source>
</evidence>
<comment type="subcellular location">
    <subcellularLocation>
        <location evidence="1">Cell membrane</location>
        <topology evidence="1">Multi-pass membrane protein</topology>
    </subcellularLocation>
</comment>
<dbReference type="Proteomes" id="UP000233387">
    <property type="component" value="Unassembled WGS sequence"/>
</dbReference>
<feature type="domain" description="MacB-like periplasmic core" evidence="8">
    <location>
        <begin position="23"/>
        <end position="256"/>
    </location>
</feature>
<reference evidence="9 10" key="1">
    <citation type="submission" date="2017-06" db="EMBL/GenBank/DDBJ databases">
        <title>Raineya orbicola gen. nov., sp. nov. a slightly thermophilic bacterium of the phylum Bacteroidetes and the description of Raineyaceae fam. nov.</title>
        <authorList>
            <person name="Albuquerque L."/>
            <person name="Polonia A.R.M."/>
            <person name="Barroso C."/>
            <person name="Froufe H.J.C."/>
            <person name="Lage O."/>
            <person name="Lobo-Da-Cunha A."/>
            <person name="Egas C."/>
            <person name="Da Costa M.S."/>
        </authorList>
    </citation>
    <scope>NUCLEOTIDE SEQUENCE [LARGE SCALE GENOMIC DNA]</scope>
    <source>
        <strain evidence="9 10">SPSPC-11</strain>
    </source>
</reference>
<dbReference type="InterPro" id="IPR025857">
    <property type="entry name" value="MacB_PCD"/>
</dbReference>
<dbReference type="GO" id="GO:0022857">
    <property type="term" value="F:transmembrane transporter activity"/>
    <property type="evidence" value="ECO:0007669"/>
    <property type="project" value="TreeGrafter"/>
</dbReference>
<dbReference type="InterPro" id="IPR050250">
    <property type="entry name" value="Macrolide_Exporter_MacB"/>
</dbReference>
<feature type="domain" description="ABC3 transporter permease C-terminal" evidence="7">
    <location>
        <begin position="295"/>
        <end position="403"/>
    </location>
</feature>
<dbReference type="EMBL" id="NKXO01000010">
    <property type="protein sequence ID" value="PKQ70146.1"/>
    <property type="molecule type" value="Genomic_DNA"/>
</dbReference>
<dbReference type="Pfam" id="PF12704">
    <property type="entry name" value="MacB_PCD"/>
    <property type="match status" value="1"/>
</dbReference>
<gene>
    <name evidence="9" type="ORF">Rain11_0806</name>
</gene>
<dbReference type="RefSeq" id="WP_101358066.1">
    <property type="nucleotide sequence ID" value="NZ_NKXO01000010.1"/>
</dbReference>
<comment type="caution">
    <text evidence="9">The sequence shown here is derived from an EMBL/GenBank/DDBJ whole genome shotgun (WGS) entry which is preliminary data.</text>
</comment>
<evidence type="ECO:0000313" key="9">
    <source>
        <dbReference type="EMBL" id="PKQ70146.1"/>
    </source>
</evidence>
<protein>
    <submittedName>
        <fullName evidence="9">ABC-type antimicrobial peptide transport system permease component</fullName>
    </submittedName>
</protein>
<evidence type="ECO:0000259" key="7">
    <source>
        <dbReference type="Pfam" id="PF02687"/>
    </source>
</evidence>
<keyword evidence="4 6" id="KW-1133">Transmembrane helix</keyword>
<dbReference type="PANTHER" id="PTHR30572">
    <property type="entry name" value="MEMBRANE COMPONENT OF TRANSPORTER-RELATED"/>
    <property type="match status" value="1"/>
</dbReference>
<organism evidence="9 10">
    <name type="scientific">Raineya orbicola</name>
    <dbReference type="NCBI Taxonomy" id="2016530"/>
    <lineage>
        <taxon>Bacteria</taxon>
        <taxon>Pseudomonadati</taxon>
        <taxon>Bacteroidota</taxon>
        <taxon>Cytophagia</taxon>
        <taxon>Cytophagales</taxon>
        <taxon>Raineyaceae</taxon>
        <taxon>Raineya</taxon>
    </lineage>
</organism>
<dbReference type="InterPro" id="IPR003838">
    <property type="entry name" value="ABC3_permease_C"/>
</dbReference>
<accession>A0A2N3IIM6</accession>
<dbReference type="PANTHER" id="PTHR30572:SF15">
    <property type="entry name" value="ABC TRANSPORTER PERMEASE"/>
    <property type="match status" value="1"/>
</dbReference>
<dbReference type="AlphaFoldDB" id="A0A2N3IIM6"/>
<evidence type="ECO:0000256" key="6">
    <source>
        <dbReference type="SAM" id="Phobius"/>
    </source>
</evidence>
<evidence type="ECO:0000313" key="10">
    <source>
        <dbReference type="Proteomes" id="UP000233387"/>
    </source>
</evidence>
<keyword evidence="3 6" id="KW-0812">Transmembrane</keyword>
<evidence type="ECO:0000259" key="8">
    <source>
        <dbReference type="Pfam" id="PF12704"/>
    </source>
</evidence>
<keyword evidence="2" id="KW-1003">Cell membrane</keyword>
<name>A0A2N3IIM6_9BACT</name>
<keyword evidence="10" id="KW-1185">Reference proteome</keyword>
<feature type="transmembrane region" description="Helical" evidence="6">
    <location>
        <begin position="343"/>
        <end position="365"/>
    </location>
</feature>
<sequence length="414" mass="46162">MFSLFLHIHTAWQALQGRKLRAFLAALGVTFAVASMVAILAISKGSQKELEQEMQLIGANTIIITPTTEKKNFTKNSRGLCLQDAENIAQTYPNLSFISPEIHLKTFASSQSKWVNTDLYGVKNDYFQMLKLSCLKGGFFNTYQIQNLLPVCVIGASLEKKLFGGTSALGKYIRLDDQWFKVIGVIQTQYSTQNLAENLGIHSTNLSVYIPIESLVHRFPYKKFIQVSGNLTHQLHRIVVQVSENSQLLKTAESLQRTFLRLHAGQNDVEIIVPEQILKEKQKTQRMLTQLLGAVTGIALLIGGIGIMNVMLTSVLERLKEIGIRKAVGAKQSDIHLQFLFESVFICFLGGLVGLILGYVLSFVLHQQMQISIAFDLQGTLIVMFVPIAIGIIFGWYPARKAALQVPAELLHNE</sequence>
<proteinExistence type="predicted"/>
<feature type="transmembrane region" description="Helical" evidence="6">
    <location>
        <begin position="291"/>
        <end position="312"/>
    </location>
</feature>
<dbReference type="GO" id="GO:0005886">
    <property type="term" value="C:plasma membrane"/>
    <property type="evidence" value="ECO:0007669"/>
    <property type="project" value="UniProtKB-SubCell"/>
</dbReference>
<keyword evidence="5 6" id="KW-0472">Membrane</keyword>
<evidence type="ECO:0000256" key="2">
    <source>
        <dbReference type="ARBA" id="ARBA00022475"/>
    </source>
</evidence>
<feature type="transmembrane region" description="Helical" evidence="6">
    <location>
        <begin position="20"/>
        <end position="42"/>
    </location>
</feature>
<dbReference type="Pfam" id="PF02687">
    <property type="entry name" value="FtsX"/>
    <property type="match status" value="1"/>
</dbReference>